<dbReference type="EMBL" id="AVPF01000007">
    <property type="protein sequence ID" value="KGX90475.1"/>
    <property type="molecule type" value="Genomic_DNA"/>
</dbReference>
<comment type="caution">
    <text evidence="2">The sequence shown here is derived from an EMBL/GenBank/DDBJ whole genome shotgun (WGS) entry which is preliminary data.</text>
</comment>
<feature type="transmembrane region" description="Helical" evidence="1">
    <location>
        <begin position="12"/>
        <end position="32"/>
    </location>
</feature>
<feature type="transmembrane region" description="Helical" evidence="1">
    <location>
        <begin position="38"/>
        <end position="56"/>
    </location>
</feature>
<keyword evidence="1" id="KW-0472">Membrane</keyword>
<evidence type="ECO:0000256" key="1">
    <source>
        <dbReference type="SAM" id="Phobius"/>
    </source>
</evidence>
<feature type="transmembrane region" description="Helical" evidence="1">
    <location>
        <begin position="102"/>
        <end position="127"/>
    </location>
</feature>
<proteinExistence type="predicted"/>
<evidence type="ECO:0008006" key="4">
    <source>
        <dbReference type="Google" id="ProtNLM"/>
    </source>
</evidence>
<dbReference type="AlphaFoldDB" id="A0A0A5GH90"/>
<evidence type="ECO:0000313" key="3">
    <source>
        <dbReference type="Proteomes" id="UP000030403"/>
    </source>
</evidence>
<organism evidence="2 3">
    <name type="scientific">Pontibacillus marinus BH030004 = DSM 16465</name>
    <dbReference type="NCBI Taxonomy" id="1385511"/>
    <lineage>
        <taxon>Bacteria</taxon>
        <taxon>Bacillati</taxon>
        <taxon>Bacillota</taxon>
        <taxon>Bacilli</taxon>
        <taxon>Bacillales</taxon>
        <taxon>Bacillaceae</taxon>
        <taxon>Pontibacillus</taxon>
    </lineage>
</organism>
<reference evidence="2 3" key="1">
    <citation type="submission" date="2013-08" db="EMBL/GenBank/DDBJ databases">
        <authorList>
            <person name="Huang J."/>
            <person name="Wang G."/>
        </authorList>
    </citation>
    <scope>NUCLEOTIDE SEQUENCE [LARGE SCALE GENOMIC DNA]</scope>
    <source>
        <strain evidence="2 3">BH030004</strain>
    </source>
</reference>
<keyword evidence="1" id="KW-0812">Transmembrane</keyword>
<gene>
    <name evidence="2" type="ORF">N783_17020</name>
</gene>
<dbReference type="eggNOG" id="COG1253">
    <property type="taxonomic scope" value="Bacteria"/>
</dbReference>
<keyword evidence="3" id="KW-1185">Reference proteome</keyword>
<evidence type="ECO:0000313" key="2">
    <source>
        <dbReference type="EMBL" id="KGX90475.1"/>
    </source>
</evidence>
<feature type="transmembrane region" description="Helical" evidence="1">
    <location>
        <begin position="133"/>
        <end position="152"/>
    </location>
</feature>
<accession>A0A0A5GH90</accession>
<name>A0A0A5GH90_9BACI</name>
<protein>
    <recommendedName>
        <fullName evidence="4">CNNM transmembrane domain-containing protein</fullName>
    </recommendedName>
</protein>
<dbReference type="Proteomes" id="UP000030403">
    <property type="component" value="Unassembled WGS sequence"/>
</dbReference>
<dbReference type="OrthoDB" id="2111373at2"/>
<keyword evidence="1" id="KW-1133">Transmembrane helix</keyword>
<dbReference type="STRING" id="1385511.GCA_000425225_01684"/>
<dbReference type="RefSeq" id="WP_027448549.1">
    <property type="nucleotide sequence ID" value="NZ_AVPF01000007.1"/>
</dbReference>
<sequence>MKTQLQKSLKFSLGIAVITFVLAAIFSVISTFILNDVFYLVGIVIVFTIVIIGVLFDMLGIAATAADEVPFHAMAAEKVNGSKEAIIIVRNADRFASFCNDVIGDIAGVISGTAAAIVVLRIAQIFGQSDGSTLQFVISVIFTSIVAAVTVGGKAMGKYFAVHSSTDIIFFAARIIALVERKLNINLLPREKKTSRN</sequence>